<reference evidence="2 3" key="1">
    <citation type="submission" date="2017-04" db="EMBL/GenBank/DDBJ databases">
        <authorList>
            <person name="Afonso C.L."/>
            <person name="Miller P.J."/>
            <person name="Scott M.A."/>
            <person name="Spackman E."/>
            <person name="Goraichik I."/>
            <person name="Dimitrov K.M."/>
            <person name="Suarez D.L."/>
            <person name="Swayne D.E."/>
        </authorList>
    </citation>
    <scope>NUCLEOTIDE SEQUENCE [LARGE SCALE GENOMIC DNA]</scope>
    <source>
        <strain evidence="2 3">DSM 13146</strain>
    </source>
</reference>
<dbReference type="PANTHER" id="PTHR33525">
    <property type="match status" value="1"/>
</dbReference>
<organism evidence="2 3">
    <name type="scientific">Desulfacinum hydrothermale DSM 13146</name>
    <dbReference type="NCBI Taxonomy" id="1121390"/>
    <lineage>
        <taxon>Bacteria</taxon>
        <taxon>Pseudomonadati</taxon>
        <taxon>Thermodesulfobacteriota</taxon>
        <taxon>Syntrophobacteria</taxon>
        <taxon>Syntrophobacterales</taxon>
        <taxon>Syntrophobacteraceae</taxon>
        <taxon>Desulfacinum</taxon>
    </lineage>
</organism>
<dbReference type="Proteomes" id="UP000192783">
    <property type="component" value="Unassembled WGS sequence"/>
</dbReference>
<dbReference type="Pfam" id="PF08668">
    <property type="entry name" value="HDOD"/>
    <property type="match status" value="1"/>
</dbReference>
<keyword evidence="3" id="KW-1185">Reference proteome</keyword>
<evidence type="ECO:0000313" key="3">
    <source>
        <dbReference type="Proteomes" id="UP000192783"/>
    </source>
</evidence>
<dbReference type="NCBIfam" id="TIGR00277">
    <property type="entry name" value="HDIG"/>
    <property type="match status" value="1"/>
</dbReference>
<name>A0A1W1XWG4_9BACT</name>
<dbReference type="RefSeq" id="WP_084059106.1">
    <property type="nucleotide sequence ID" value="NZ_FWXF01000031.1"/>
</dbReference>
<dbReference type="OrthoDB" id="9803649at2"/>
<dbReference type="CDD" id="cd00077">
    <property type="entry name" value="HDc"/>
    <property type="match status" value="1"/>
</dbReference>
<dbReference type="InterPro" id="IPR013976">
    <property type="entry name" value="HDOD"/>
</dbReference>
<dbReference type="Gene3D" id="1.10.3210.10">
    <property type="entry name" value="Hypothetical protein af1432"/>
    <property type="match status" value="1"/>
</dbReference>
<dbReference type="InterPro" id="IPR052340">
    <property type="entry name" value="RNase_Y/CdgJ"/>
</dbReference>
<feature type="domain" description="HDOD" evidence="1">
    <location>
        <begin position="21"/>
        <end position="208"/>
    </location>
</feature>
<dbReference type="STRING" id="1121390.SAMN02746041_03228"/>
<dbReference type="InterPro" id="IPR006675">
    <property type="entry name" value="HDIG_dom"/>
</dbReference>
<accession>A0A1W1XWG4</accession>
<dbReference type="SMART" id="SM00471">
    <property type="entry name" value="HDc"/>
    <property type="match status" value="1"/>
</dbReference>
<dbReference type="PANTHER" id="PTHR33525:SF3">
    <property type="entry name" value="RIBONUCLEASE Y"/>
    <property type="match status" value="1"/>
</dbReference>
<dbReference type="InterPro" id="IPR003607">
    <property type="entry name" value="HD/PDEase_dom"/>
</dbReference>
<evidence type="ECO:0000259" key="1">
    <source>
        <dbReference type="PROSITE" id="PS51833"/>
    </source>
</evidence>
<dbReference type="EMBL" id="FWXF01000031">
    <property type="protein sequence ID" value="SMC28309.1"/>
    <property type="molecule type" value="Genomic_DNA"/>
</dbReference>
<dbReference type="SUPFAM" id="SSF109604">
    <property type="entry name" value="HD-domain/PDEase-like"/>
    <property type="match status" value="1"/>
</dbReference>
<dbReference type="PROSITE" id="PS51833">
    <property type="entry name" value="HDOD"/>
    <property type="match status" value="1"/>
</dbReference>
<gene>
    <name evidence="2" type="ORF">SAMN02746041_03228</name>
</gene>
<dbReference type="AlphaFoldDB" id="A0A1W1XWG4"/>
<protein>
    <submittedName>
        <fullName evidence="2">HDIG domain-containing protein</fullName>
    </submittedName>
</protein>
<sequence length="276" mass="31224">MTRSTIVSKTNRELRNALQKMPPFPETLPRLAQAIKDQESTDKLANILKNDPALATIVLKLAQSPFYRRAYEINDIFDATQMLGTRTLLNICSAAFLCQVVQSPLRAYGIEPATFLKHSLATAYCARIIADVHKHPRPNTTYTAALLHDIGKLVITKMVDKQNVFNDNVLITERDLCGWDHPTAGYELARKWQLPNLISMGIRYHHDPTTAPHHRHLCAIVYTANKIAQYSNFSTHNNDITQQQILHNPIIIQMGITSSSLNKLKDILQETIHNLI</sequence>
<evidence type="ECO:0000313" key="2">
    <source>
        <dbReference type="EMBL" id="SMC28309.1"/>
    </source>
</evidence>
<proteinExistence type="predicted"/>